<comment type="caution">
    <text evidence="2">The sequence shown here is derived from an EMBL/GenBank/DDBJ whole genome shotgun (WGS) entry which is preliminary data.</text>
</comment>
<dbReference type="OrthoDB" id="2597030at2759"/>
<feature type="compositionally biased region" description="Basic and acidic residues" evidence="1">
    <location>
        <begin position="230"/>
        <end position="250"/>
    </location>
</feature>
<evidence type="ECO:0000313" key="3">
    <source>
        <dbReference type="Proteomes" id="UP000193986"/>
    </source>
</evidence>
<name>A0A1Y2B336_9TREE</name>
<reference evidence="2 3" key="1">
    <citation type="submission" date="2016-07" db="EMBL/GenBank/DDBJ databases">
        <title>Pervasive Adenine N6-methylation of Active Genes in Fungi.</title>
        <authorList>
            <consortium name="DOE Joint Genome Institute"/>
            <person name="Mondo S.J."/>
            <person name="Dannebaum R.O."/>
            <person name="Kuo R.C."/>
            <person name="Labutti K."/>
            <person name="Haridas S."/>
            <person name="Kuo A."/>
            <person name="Salamov A."/>
            <person name="Ahrendt S.R."/>
            <person name="Lipzen A."/>
            <person name="Sullivan W."/>
            <person name="Andreopoulos W.B."/>
            <person name="Clum A."/>
            <person name="Lindquist E."/>
            <person name="Daum C."/>
            <person name="Ramamoorthy G.K."/>
            <person name="Gryganskyi A."/>
            <person name="Culley D."/>
            <person name="Magnuson J.K."/>
            <person name="James T.Y."/>
            <person name="O'Malley M.A."/>
            <person name="Stajich J.E."/>
            <person name="Spatafora J.W."/>
            <person name="Visel A."/>
            <person name="Grigoriev I.V."/>
        </authorList>
    </citation>
    <scope>NUCLEOTIDE SEQUENCE [LARGE SCALE GENOMIC DNA]</scope>
    <source>
        <strain evidence="2 3">68-887.2</strain>
    </source>
</reference>
<keyword evidence="3" id="KW-1185">Reference proteome</keyword>
<protein>
    <submittedName>
        <fullName evidence="2">Uncharacterized protein</fullName>
    </submittedName>
</protein>
<evidence type="ECO:0000256" key="1">
    <source>
        <dbReference type="SAM" id="MobiDB-lite"/>
    </source>
</evidence>
<evidence type="ECO:0000313" key="2">
    <source>
        <dbReference type="EMBL" id="ORY28495.1"/>
    </source>
</evidence>
<dbReference type="STRING" id="71784.A0A1Y2B336"/>
<dbReference type="Proteomes" id="UP000193986">
    <property type="component" value="Unassembled WGS sequence"/>
</dbReference>
<proteinExistence type="predicted"/>
<feature type="compositionally biased region" description="Polar residues" evidence="1">
    <location>
        <begin position="22"/>
        <end position="37"/>
    </location>
</feature>
<feature type="region of interest" description="Disordered" evidence="1">
    <location>
        <begin position="217"/>
        <end position="258"/>
    </location>
</feature>
<feature type="region of interest" description="Disordered" evidence="1">
    <location>
        <begin position="22"/>
        <end position="48"/>
    </location>
</feature>
<gene>
    <name evidence="2" type="ORF">BCR39DRAFT_559514</name>
</gene>
<sequence length="447" mass="49281">MANHDRKSSYGLGIDDVVVESRSTSITPLNRPTNAKSPSPLIRSTEANQTSTYLSKLIDDPRNSPASTRLLKIIQSEAIALDTYAGLKLLELAEDMRVDGPLGPKEIHQANENEKEKEKEKEKDTMAIENRLNDFAEMLNVIAEAVGVNLLENDDDLSTTTTGAVLDTNSKLDQIPSPSSATYSESIQRRSLIDTDLEILMPDVVYANERSNLINVNEFEDDDEDNATEPEVKREKVKAEGKDVEEKRHEDEDEDEDAAQSAVAYIPAVSGSSPQYSPTVAAGLGPLDLTDRDAFTSERQVLHGSQGSSLKRLLDPAQTLAENLEVPVYVDSAASMTVEGPSSRGTSPCYPESTAAPENTPNRPNQWLYTSPILPVIPRYHPYEAVDHARRNLFPLFPHGSSSHIQARPLPRTPVSTIAPPPSMFHGNSWAGDVHPDWMRFVPNNYR</sequence>
<dbReference type="EMBL" id="MCFC01000031">
    <property type="protein sequence ID" value="ORY28495.1"/>
    <property type="molecule type" value="Genomic_DNA"/>
</dbReference>
<dbReference type="InParanoid" id="A0A1Y2B336"/>
<feature type="compositionally biased region" description="Basic and acidic residues" evidence="1">
    <location>
        <begin position="105"/>
        <end position="122"/>
    </location>
</feature>
<dbReference type="AlphaFoldDB" id="A0A1Y2B336"/>
<organism evidence="2 3">
    <name type="scientific">Naematelia encephala</name>
    <dbReference type="NCBI Taxonomy" id="71784"/>
    <lineage>
        <taxon>Eukaryota</taxon>
        <taxon>Fungi</taxon>
        <taxon>Dikarya</taxon>
        <taxon>Basidiomycota</taxon>
        <taxon>Agaricomycotina</taxon>
        <taxon>Tremellomycetes</taxon>
        <taxon>Tremellales</taxon>
        <taxon>Naemateliaceae</taxon>
        <taxon>Naematelia</taxon>
    </lineage>
</organism>
<feature type="region of interest" description="Disordered" evidence="1">
    <location>
        <begin position="337"/>
        <end position="364"/>
    </location>
</feature>
<feature type="compositionally biased region" description="Acidic residues" evidence="1">
    <location>
        <begin position="218"/>
        <end position="228"/>
    </location>
</feature>
<feature type="region of interest" description="Disordered" evidence="1">
    <location>
        <begin position="101"/>
        <end position="122"/>
    </location>
</feature>
<accession>A0A1Y2B336</accession>